<dbReference type="Proteomes" id="UP001552479">
    <property type="component" value="Unassembled WGS sequence"/>
</dbReference>
<protein>
    <submittedName>
        <fullName evidence="2">TniQ family protein</fullName>
    </submittedName>
</protein>
<organism evidence="2 3">
    <name type="scientific">Streptomyces roseoverticillatus</name>
    <dbReference type="NCBI Taxonomy" id="66429"/>
    <lineage>
        <taxon>Bacteria</taxon>
        <taxon>Bacillati</taxon>
        <taxon>Actinomycetota</taxon>
        <taxon>Actinomycetes</taxon>
        <taxon>Kitasatosporales</taxon>
        <taxon>Streptomycetaceae</taxon>
        <taxon>Streptomyces</taxon>
    </lineage>
</organism>
<reference evidence="2 3" key="1">
    <citation type="submission" date="2024-06" db="EMBL/GenBank/DDBJ databases">
        <title>The Natural Products Discovery Center: Release of the First 8490 Sequenced Strains for Exploring Actinobacteria Biosynthetic Diversity.</title>
        <authorList>
            <person name="Kalkreuter E."/>
            <person name="Kautsar S.A."/>
            <person name="Yang D."/>
            <person name="Bader C.D."/>
            <person name="Teijaro C.N."/>
            <person name="Fluegel L."/>
            <person name="Davis C.M."/>
            <person name="Simpson J.R."/>
            <person name="Lauterbach L."/>
            <person name="Steele A.D."/>
            <person name="Gui C."/>
            <person name="Meng S."/>
            <person name="Li G."/>
            <person name="Viehrig K."/>
            <person name="Ye F."/>
            <person name="Su P."/>
            <person name="Kiefer A.F."/>
            <person name="Nichols A."/>
            <person name="Cepeda A.J."/>
            <person name="Yan W."/>
            <person name="Fan B."/>
            <person name="Jiang Y."/>
            <person name="Adhikari A."/>
            <person name="Zheng C.-J."/>
            <person name="Schuster L."/>
            <person name="Cowan T.M."/>
            <person name="Smanski M.J."/>
            <person name="Chevrette M.G."/>
            <person name="De Carvalho L.P.S."/>
            <person name="Shen B."/>
        </authorList>
    </citation>
    <scope>NUCLEOTIDE SEQUENCE [LARGE SCALE GENOMIC DNA]</scope>
    <source>
        <strain evidence="2 3">NPDC053791</strain>
    </source>
</reference>
<dbReference type="EMBL" id="JBFASG010000001">
    <property type="protein sequence ID" value="MEV4921628.1"/>
    <property type="molecule type" value="Genomic_DNA"/>
</dbReference>
<comment type="caution">
    <text evidence="2">The sequence shown here is derived from an EMBL/GenBank/DDBJ whole genome shotgun (WGS) entry which is preliminary data.</text>
</comment>
<evidence type="ECO:0000259" key="1">
    <source>
        <dbReference type="Pfam" id="PF06527"/>
    </source>
</evidence>
<evidence type="ECO:0000313" key="2">
    <source>
        <dbReference type="EMBL" id="MEV4921628.1"/>
    </source>
</evidence>
<keyword evidence="3" id="KW-1185">Reference proteome</keyword>
<name>A0ABV3IMY3_9ACTN</name>
<feature type="domain" description="TniQ" evidence="1">
    <location>
        <begin position="43"/>
        <end position="188"/>
    </location>
</feature>
<accession>A0ABV3IMY3</accession>
<dbReference type="Pfam" id="PF06527">
    <property type="entry name" value="TniQ"/>
    <property type="match status" value="1"/>
</dbReference>
<gene>
    <name evidence="2" type="ORF">AB0L03_02035</name>
</gene>
<proteinExistence type="predicted"/>
<dbReference type="RefSeq" id="WP_366086482.1">
    <property type="nucleotide sequence ID" value="NZ_JBFASG010000001.1"/>
</dbReference>
<evidence type="ECO:0000313" key="3">
    <source>
        <dbReference type="Proteomes" id="UP001552479"/>
    </source>
</evidence>
<dbReference type="InterPro" id="IPR009492">
    <property type="entry name" value="TniQ"/>
</dbReference>
<sequence length="611" mass="65434">MSKAAAEPLSPVLPVFGGDGAVVQAGDADIERFPGAGVRRLALVVPPVEGESFPSWVDRLAADHVVPPGVIAQALGVPARANTGSIFKPVLYGVVPTAAGLAAAGVATDITPGQMAAMHLSRYDGTALDFTALDAARGSSVQKISNRQWVLLYASRACPCCLADSDGVWPLWWHLGIAACCPVHRVLLTEICPACGIRLRQGYGRRPSGLSKARLADPVRCGNHTRQGRCEHDLRDLPTELVTRELADWQAQLLAVADGSPVQLAGRTVTGREWFTALEGLSALVRFAAPACPLADSLSIPEVARRALAADQEAGRRRTGGAPAALRTMPTGPALTLAVLTAVEPILTAADDDGLDAALSPWARAAATRRRTLDHNVLRDFALHGPLGEALERVAPHASRVASVARPAPSLATLTVRRVPQLMDEHDYRDLIAEHLPGTAEHSGRRLAALALARLAGATSWPQDDRELQVDPERADRVADVLVGRIADLEAFWRAITQAGERLLARSPVDYAHRRAALAHLREVPHPVLFALYRPLGLPVTRRRRQLAAIWLWSHLTSGDFKDAPGWVADERASTASLTEVYRRFRRALPDPVAEGLTAYGTALITPKGEA</sequence>